<evidence type="ECO:0000256" key="1">
    <source>
        <dbReference type="SAM" id="MobiDB-lite"/>
    </source>
</evidence>
<gene>
    <name evidence="2" type="ORF">B0T10DRAFT_480853</name>
</gene>
<feature type="region of interest" description="Disordered" evidence="1">
    <location>
        <begin position="187"/>
        <end position="248"/>
    </location>
</feature>
<accession>A0A9P8WBP0</accession>
<feature type="compositionally biased region" description="Acidic residues" evidence="1">
    <location>
        <begin position="761"/>
        <end position="770"/>
    </location>
</feature>
<evidence type="ECO:0000313" key="3">
    <source>
        <dbReference type="Proteomes" id="UP000777438"/>
    </source>
</evidence>
<reference evidence="2 3" key="1">
    <citation type="journal article" date="2021" name="Nat. Commun.">
        <title>Genetic determinants of endophytism in the Arabidopsis root mycobiome.</title>
        <authorList>
            <person name="Mesny F."/>
            <person name="Miyauchi S."/>
            <person name="Thiergart T."/>
            <person name="Pickel B."/>
            <person name="Atanasova L."/>
            <person name="Karlsson M."/>
            <person name="Huettel B."/>
            <person name="Barry K.W."/>
            <person name="Haridas S."/>
            <person name="Chen C."/>
            <person name="Bauer D."/>
            <person name="Andreopoulos W."/>
            <person name="Pangilinan J."/>
            <person name="LaButti K."/>
            <person name="Riley R."/>
            <person name="Lipzen A."/>
            <person name="Clum A."/>
            <person name="Drula E."/>
            <person name="Henrissat B."/>
            <person name="Kohler A."/>
            <person name="Grigoriev I.V."/>
            <person name="Martin F.M."/>
            <person name="Hacquard S."/>
        </authorList>
    </citation>
    <scope>NUCLEOTIDE SEQUENCE [LARGE SCALE GENOMIC DNA]</scope>
    <source>
        <strain evidence="2 3">MPI-CAGE-CH-0241</strain>
    </source>
</reference>
<dbReference type="AlphaFoldDB" id="A0A9P8WBP0"/>
<dbReference type="EMBL" id="JAGPYM010000005">
    <property type="protein sequence ID" value="KAH6894612.1"/>
    <property type="molecule type" value="Genomic_DNA"/>
</dbReference>
<feature type="compositionally biased region" description="Low complexity" evidence="1">
    <location>
        <begin position="419"/>
        <end position="434"/>
    </location>
</feature>
<feature type="compositionally biased region" description="Low complexity" evidence="1">
    <location>
        <begin position="738"/>
        <end position="754"/>
    </location>
</feature>
<sequence>MGFLSFLSRKPAGDRAPGLALKAQAYESTVASHPPVRGTYPVAGNGPNVLDKLQQAARKRSLGHLQQIVRQESVNTLPAPSPAVPRFPESIGGRPSSAPDGPRLRSKSFSRSLRPDNDFLQKQLLPPVPSIPAQHRRRRSSLESELTSRFVDILDAQGEIKPSNFRSRIQATGARDYGEDVAERNMVQSRNDSQSPNVKSFYAHSTRSSHRVVIEKAPSDLAKSPYASGRQENRLRNQGRREVSTSLGKVSEASAWKALSDLDDTDMLGPDNARGSRSERGHRKRTEARHSNALGIDERTLKKDRRRSFHTLACQRSREKIKPRPLSLHQSFANFNDEESFTPPLPNFYPITSGDNSSYGIGRVEVESCVDETFDEPAPSPIIPGRSRTIRHMSSSHSDVLGDWQTPSKHSRSEKSHVSRPSSSSSLDPSRPPTRSIAVARLDDITEHIPARTSSLGVQFQPCFTPTTTTSGYSSNPFPRPESQHTPTTSIDASLLAPSEKLGPDRDLGISNQSSGGYQSPVYYTAPEEDDFSLDIPVSRRNRDDYQTQLEDRQDLALTELSTLSNFAAEFTDDSDVDSFAGKFERPSPIGEEGLLFDEGIYGGTAGALPGLFDVFPMAIAPAALERPKKAKSTRSNARPASKYHQDRPRTRGSSLAHHPRSHRDDDSHGLAFQEEDFASFLASNDDFLRKAGLMRVPDYESENRRPRRALYEYEEEDEEEKVDTRTAMKLRKDLRRISTASTTRTRQSRSTYRPSHRDDDEGNAADTED</sequence>
<feature type="compositionally biased region" description="Acidic residues" evidence="1">
    <location>
        <begin position="713"/>
        <end position="722"/>
    </location>
</feature>
<feature type="region of interest" description="Disordered" evidence="1">
    <location>
        <begin position="76"/>
        <end position="143"/>
    </location>
</feature>
<organism evidence="2 3">
    <name type="scientific">Thelonectria olida</name>
    <dbReference type="NCBI Taxonomy" id="1576542"/>
    <lineage>
        <taxon>Eukaryota</taxon>
        <taxon>Fungi</taxon>
        <taxon>Dikarya</taxon>
        <taxon>Ascomycota</taxon>
        <taxon>Pezizomycotina</taxon>
        <taxon>Sordariomycetes</taxon>
        <taxon>Hypocreomycetidae</taxon>
        <taxon>Hypocreales</taxon>
        <taxon>Nectriaceae</taxon>
        <taxon>Thelonectria</taxon>
    </lineage>
</organism>
<feature type="region of interest" description="Disordered" evidence="1">
    <location>
        <begin position="700"/>
        <end position="770"/>
    </location>
</feature>
<keyword evidence="3" id="KW-1185">Reference proteome</keyword>
<feature type="region of interest" description="Disordered" evidence="1">
    <location>
        <begin position="468"/>
        <end position="519"/>
    </location>
</feature>
<dbReference type="Proteomes" id="UP000777438">
    <property type="component" value="Unassembled WGS sequence"/>
</dbReference>
<evidence type="ECO:0000313" key="2">
    <source>
        <dbReference type="EMBL" id="KAH6894612.1"/>
    </source>
</evidence>
<feature type="compositionally biased region" description="Polar residues" evidence="1">
    <location>
        <begin position="187"/>
        <end position="206"/>
    </location>
</feature>
<feature type="compositionally biased region" description="Basic and acidic residues" evidence="1">
    <location>
        <begin position="231"/>
        <end position="243"/>
    </location>
</feature>
<protein>
    <submittedName>
        <fullName evidence="2">Uncharacterized protein</fullName>
    </submittedName>
</protein>
<feature type="region of interest" description="Disordered" evidence="1">
    <location>
        <begin position="373"/>
        <end position="434"/>
    </location>
</feature>
<dbReference type="OrthoDB" id="5325276at2759"/>
<comment type="caution">
    <text evidence="2">The sequence shown here is derived from an EMBL/GenBank/DDBJ whole genome shotgun (WGS) entry which is preliminary data.</text>
</comment>
<name>A0A9P8WBP0_9HYPO</name>
<proteinExistence type="predicted"/>
<feature type="region of interest" description="Disordered" evidence="1">
    <location>
        <begin position="626"/>
        <end position="668"/>
    </location>
</feature>
<feature type="region of interest" description="Disordered" evidence="1">
    <location>
        <begin position="262"/>
        <end position="294"/>
    </location>
</feature>